<comment type="catalytic activity">
    <reaction evidence="11">
        <text>a cytidine in tRNA + acetyl-CoA + ATP + H2O = an N(4)-acetylcytidine in tRNA + ADP + phosphate + CoA + H(+)</text>
        <dbReference type="Rhea" id="RHEA:53876"/>
        <dbReference type="Rhea" id="RHEA-COMP:13670"/>
        <dbReference type="Rhea" id="RHEA-COMP:13671"/>
        <dbReference type="ChEBI" id="CHEBI:15377"/>
        <dbReference type="ChEBI" id="CHEBI:15378"/>
        <dbReference type="ChEBI" id="CHEBI:30616"/>
        <dbReference type="ChEBI" id="CHEBI:43474"/>
        <dbReference type="ChEBI" id="CHEBI:57287"/>
        <dbReference type="ChEBI" id="CHEBI:57288"/>
        <dbReference type="ChEBI" id="CHEBI:74900"/>
        <dbReference type="ChEBI" id="CHEBI:82748"/>
        <dbReference type="ChEBI" id="CHEBI:456216"/>
    </reaction>
</comment>
<keyword evidence="7" id="KW-0143">Chaperone</keyword>
<dbReference type="HAMAP" id="MF_03211">
    <property type="entry name" value="RNA_acetyltr_Nat10"/>
    <property type="match status" value="1"/>
</dbReference>
<dbReference type="PROSITE" id="PS01036">
    <property type="entry name" value="HSP70_3"/>
    <property type="match status" value="1"/>
</dbReference>
<keyword evidence="5 11" id="KW-0547">Nucleotide-binding</keyword>
<feature type="binding site" evidence="11">
    <location>
        <begin position="868"/>
        <end position="877"/>
    </location>
    <ligand>
        <name>ATP</name>
        <dbReference type="ChEBI" id="CHEBI:30616"/>
    </ligand>
</feature>
<dbReference type="GO" id="GO:1904812">
    <property type="term" value="P:rRNA acetylation involved in maturation of SSU-rRNA"/>
    <property type="evidence" value="ECO:0007669"/>
    <property type="project" value="InterPro"/>
</dbReference>
<dbReference type="Gene3D" id="3.40.50.300">
    <property type="entry name" value="P-loop containing nucleotide triphosphate hydrolases"/>
    <property type="match status" value="1"/>
</dbReference>
<evidence type="ECO:0000256" key="2">
    <source>
        <dbReference type="ARBA" id="ARBA00022552"/>
    </source>
</evidence>
<comment type="catalytic activity">
    <reaction evidence="10">
        <text>ATP + H2O = ADP + phosphate + H(+)</text>
        <dbReference type="Rhea" id="RHEA:13065"/>
        <dbReference type="ChEBI" id="CHEBI:15377"/>
        <dbReference type="ChEBI" id="CHEBI:15378"/>
        <dbReference type="ChEBI" id="CHEBI:30616"/>
        <dbReference type="ChEBI" id="CHEBI:43474"/>
        <dbReference type="ChEBI" id="CHEBI:456216"/>
        <dbReference type="EC" id="3.6.4.10"/>
    </reaction>
</comment>
<dbReference type="GO" id="GO:0051391">
    <property type="term" value="P:tRNA acetylation"/>
    <property type="evidence" value="ECO:0007669"/>
    <property type="project" value="UniProtKB-UniRule"/>
</dbReference>
<dbReference type="InterPro" id="IPR027417">
    <property type="entry name" value="P-loop_NTPase"/>
</dbReference>
<evidence type="ECO:0000256" key="11">
    <source>
        <dbReference type="HAMAP-Rule" id="MF_03211"/>
    </source>
</evidence>
<evidence type="ECO:0000259" key="14">
    <source>
        <dbReference type="Pfam" id="PF13718"/>
    </source>
</evidence>
<dbReference type="Pfam" id="PF08351">
    <property type="entry name" value="TmcA_N"/>
    <property type="match status" value="1"/>
</dbReference>
<evidence type="ECO:0000256" key="4">
    <source>
        <dbReference type="ARBA" id="ARBA00022694"/>
    </source>
</evidence>
<protein>
    <recommendedName>
        <fullName evidence="11">RNA cytidine acetyltransferase</fullName>
        <ecNumber evidence="11">2.3.1.-</ecNumber>
    </recommendedName>
    <alternativeName>
        <fullName evidence="11">18S rRNA cytosine acetyltransferase</fullName>
    </alternativeName>
</protein>
<dbReference type="GO" id="GO:0000049">
    <property type="term" value="F:tRNA binding"/>
    <property type="evidence" value="ECO:0007669"/>
    <property type="project" value="TreeGrafter"/>
</dbReference>
<evidence type="ECO:0000256" key="7">
    <source>
        <dbReference type="ARBA" id="ARBA00023186"/>
    </source>
</evidence>
<dbReference type="InterPro" id="IPR043129">
    <property type="entry name" value="ATPase_NBD"/>
</dbReference>
<keyword evidence="2 11" id="KW-0698">rRNA processing</keyword>
<keyword evidence="3 11" id="KW-0808">Transferase</keyword>
<dbReference type="EC" id="2.3.1.-" evidence="11"/>
<dbReference type="Gene3D" id="3.40.50.11040">
    <property type="match status" value="1"/>
</dbReference>
<dbReference type="Pfam" id="PF05127">
    <property type="entry name" value="NAT10_TcmA_helicase"/>
    <property type="match status" value="1"/>
</dbReference>
<organism evidence="16 17">
    <name type="scientific">Pneumocystis wakefieldiae</name>
    <dbReference type="NCBI Taxonomy" id="38082"/>
    <lineage>
        <taxon>Eukaryota</taxon>
        <taxon>Fungi</taxon>
        <taxon>Dikarya</taxon>
        <taxon>Ascomycota</taxon>
        <taxon>Taphrinomycotina</taxon>
        <taxon>Pneumocystomycetes</taxon>
        <taxon>Pneumocystaceae</taxon>
        <taxon>Pneumocystis</taxon>
    </lineage>
</organism>
<dbReference type="PANTHER" id="PTHR10925">
    <property type="entry name" value="N-ACETYLTRANSFERASE 10"/>
    <property type="match status" value="1"/>
</dbReference>
<evidence type="ECO:0000259" key="15">
    <source>
        <dbReference type="Pfam" id="PF13725"/>
    </source>
</evidence>
<dbReference type="SUPFAM" id="SSF53067">
    <property type="entry name" value="Actin-like ATPase domain"/>
    <property type="match status" value="2"/>
</dbReference>
<dbReference type="InterPro" id="IPR033688">
    <property type="entry name" value="NAT10"/>
</dbReference>
<dbReference type="Pfam" id="PF13725">
    <property type="entry name" value="tRNA_bind_2"/>
    <property type="match status" value="1"/>
</dbReference>
<name>A0A899FY05_9ASCO</name>
<dbReference type="InterPro" id="IPR029048">
    <property type="entry name" value="HSP70_C_sf"/>
</dbReference>
<feature type="domain" description="TcmA/NAT10 helicase" evidence="12">
    <location>
        <begin position="863"/>
        <end position="1082"/>
    </location>
</feature>
<feature type="domain" description="Possible tRNA binding" evidence="15">
    <location>
        <begin position="1359"/>
        <end position="1594"/>
    </location>
</feature>
<feature type="binding site" evidence="11">
    <location>
        <position position="1064"/>
    </location>
    <ligand>
        <name>ATP</name>
        <dbReference type="ChEBI" id="CHEBI:30616"/>
    </ligand>
</feature>
<gene>
    <name evidence="11" type="primary">NAT10</name>
    <name evidence="16" type="ORF">MERGE_000304</name>
</gene>
<feature type="binding site" evidence="11">
    <location>
        <position position="1325"/>
    </location>
    <ligand>
        <name>acetyl-CoA</name>
        <dbReference type="ChEBI" id="CHEBI:57288"/>
    </ligand>
</feature>
<dbReference type="GO" id="GO:0140662">
    <property type="term" value="F:ATP-dependent protein folding chaperone"/>
    <property type="evidence" value="ECO:0007669"/>
    <property type="project" value="InterPro"/>
</dbReference>
<dbReference type="EMBL" id="CP054532">
    <property type="protein sequence ID" value="QSL64149.1"/>
    <property type="molecule type" value="Genomic_DNA"/>
</dbReference>
<dbReference type="Gene3D" id="3.40.630.30">
    <property type="match status" value="1"/>
</dbReference>
<dbReference type="GO" id="GO:0005524">
    <property type="term" value="F:ATP binding"/>
    <property type="evidence" value="ECO:0007669"/>
    <property type="project" value="UniProtKB-UniRule"/>
</dbReference>
<feature type="binding site" evidence="11">
    <location>
        <begin position="1225"/>
        <end position="1227"/>
    </location>
    <ligand>
        <name>acetyl-CoA</name>
        <dbReference type="ChEBI" id="CHEBI:57288"/>
    </ligand>
</feature>
<feature type="domain" description="N-acetyltransferase" evidence="14">
    <location>
        <begin position="1125"/>
        <end position="1352"/>
    </location>
</feature>
<dbReference type="GO" id="GO:1990883">
    <property type="term" value="F:18S rRNA cytidine N-acetyltransferase activity"/>
    <property type="evidence" value="ECO:0007669"/>
    <property type="project" value="TreeGrafter"/>
</dbReference>
<dbReference type="InterPro" id="IPR018181">
    <property type="entry name" value="Heat_shock_70_CS"/>
</dbReference>
<comment type="subcellular location">
    <subcellularLocation>
        <location evidence="1 11">Nucleus</location>
        <location evidence="1 11">Nucleolus</location>
    </subcellularLocation>
</comment>
<comment type="catalytic activity">
    <reaction evidence="11">
        <text>a cytidine in 18S rRNA + acetyl-CoA + ATP + H2O = an N(4)-acetylcytidine in 18S rRNA + ADP + phosphate + CoA + H(+)</text>
        <dbReference type="Rhea" id="RHEA:51424"/>
        <dbReference type="Rhea" id="RHEA-COMP:13575"/>
        <dbReference type="Rhea" id="RHEA-COMP:13576"/>
        <dbReference type="ChEBI" id="CHEBI:15377"/>
        <dbReference type="ChEBI" id="CHEBI:15378"/>
        <dbReference type="ChEBI" id="CHEBI:30616"/>
        <dbReference type="ChEBI" id="CHEBI:43474"/>
        <dbReference type="ChEBI" id="CHEBI:57287"/>
        <dbReference type="ChEBI" id="CHEBI:57288"/>
        <dbReference type="ChEBI" id="CHEBI:74900"/>
        <dbReference type="ChEBI" id="CHEBI:82748"/>
        <dbReference type="ChEBI" id="CHEBI:456216"/>
    </reaction>
</comment>
<dbReference type="FunFam" id="3.30.420.40:FF:000026">
    <property type="entry name" value="Heat shock protein 70"/>
    <property type="match status" value="1"/>
</dbReference>
<keyword evidence="8 11" id="KW-0539">Nucleus</keyword>
<feature type="binding site" evidence="11">
    <location>
        <begin position="1232"/>
        <end position="1238"/>
    </location>
    <ligand>
        <name>acetyl-CoA</name>
        <dbReference type="ChEBI" id="CHEBI:57288"/>
    </ligand>
</feature>
<dbReference type="InterPro" id="IPR013562">
    <property type="entry name" value="TmcA/NAT10_N"/>
</dbReference>
<dbReference type="InterPro" id="IPR027992">
    <property type="entry name" value="tRNA_bind_dom"/>
</dbReference>
<dbReference type="Gene3D" id="3.90.640.10">
    <property type="entry name" value="Actin, Chain A, domain 4"/>
    <property type="match status" value="1"/>
</dbReference>
<evidence type="ECO:0000256" key="5">
    <source>
        <dbReference type="ARBA" id="ARBA00022741"/>
    </source>
</evidence>
<dbReference type="InterPro" id="IPR029047">
    <property type="entry name" value="HSP70_peptide-bd_sf"/>
</dbReference>
<dbReference type="Pfam" id="PF13718">
    <property type="entry name" value="GNAT_acetyltr_2"/>
    <property type="match status" value="1"/>
</dbReference>
<evidence type="ECO:0000259" key="13">
    <source>
        <dbReference type="Pfam" id="PF08351"/>
    </source>
</evidence>
<comment type="subunit">
    <text evidence="11">Interacts with TAN1.</text>
</comment>
<dbReference type="Gene3D" id="2.60.34.10">
    <property type="entry name" value="Substrate Binding Domain Of DNAk, Chain A, domain 1"/>
    <property type="match status" value="1"/>
</dbReference>
<dbReference type="SUPFAM" id="SSF100934">
    <property type="entry name" value="Heat shock protein 70kD (HSP70), C-terminal subdomain"/>
    <property type="match status" value="1"/>
</dbReference>
<dbReference type="FunFam" id="3.90.640.10:FF:000002">
    <property type="entry name" value="Heat shock 70 kDa"/>
    <property type="match status" value="1"/>
</dbReference>
<dbReference type="GO" id="GO:0005730">
    <property type="term" value="C:nucleolus"/>
    <property type="evidence" value="ECO:0007669"/>
    <property type="project" value="UniProtKB-SubCell"/>
</dbReference>
<evidence type="ECO:0000256" key="1">
    <source>
        <dbReference type="ARBA" id="ARBA00004604"/>
    </source>
</evidence>
<dbReference type="Proteomes" id="UP000663699">
    <property type="component" value="Chromosome 1"/>
</dbReference>
<dbReference type="FunFam" id="3.30.30.30:FF:000005">
    <property type="entry name" value="Heat shock protein ssb1"/>
    <property type="match status" value="1"/>
</dbReference>
<keyword evidence="4 11" id="KW-0819">tRNA processing</keyword>
<dbReference type="Gene3D" id="3.30.30.30">
    <property type="match status" value="1"/>
</dbReference>
<dbReference type="Pfam" id="PF00012">
    <property type="entry name" value="HSP70"/>
    <property type="match status" value="1"/>
</dbReference>
<reference evidence="16" key="1">
    <citation type="submission" date="2020-06" db="EMBL/GenBank/DDBJ databases">
        <title>Genomes of multiple members of Pneumocystis genus reveal paths to human pathogen Pneumocystis jirovecii.</title>
        <authorList>
            <person name="Cisse O.H."/>
            <person name="Ma L."/>
            <person name="Dekker J."/>
            <person name="Khil P."/>
            <person name="Jo J."/>
            <person name="Brenchley J."/>
            <person name="Blair R."/>
            <person name="Pahar B."/>
            <person name="Chabe M."/>
            <person name="Van Rompay K.A."/>
            <person name="Keesler R."/>
            <person name="Sukura A."/>
            <person name="Hirsch V."/>
            <person name="Kutty G."/>
            <person name="Liu Y."/>
            <person name="Peng L."/>
            <person name="Chen J."/>
            <person name="Song J."/>
            <person name="Weissenbacher-Lang C."/>
            <person name="Xu J."/>
            <person name="Upham N.S."/>
            <person name="Stajich J.E."/>
            <person name="Cuomo C.A."/>
            <person name="Cushion M.T."/>
            <person name="Kovacs J.A."/>
        </authorList>
    </citation>
    <scope>NUCLEOTIDE SEQUENCE</scope>
    <source>
        <strain evidence="16">2A</strain>
    </source>
</reference>
<dbReference type="SUPFAM" id="SSF100920">
    <property type="entry name" value="Heat shock protein 70kD (HSP70), peptide-binding domain"/>
    <property type="match status" value="1"/>
</dbReference>
<dbReference type="InterPro" id="IPR013126">
    <property type="entry name" value="Hsp_70_fam"/>
</dbReference>
<comment type="function">
    <text evidence="11">RNA cytidine acetyltransferase with specificity toward both 18S rRNA and tRNAs. Catalyzes the formation of N(4)-acetylcytidine (ac4C) in 18S rRNA. Required for early nucleolar cleavages of precursor rRNA at sites A0, A1 and A2 during 18S rRNA synthesis. Catalyzes the formation of ac4C in serine and leucine tRNAs. Requires the tRNA-binding adapter protein TAN1 for full tRNA acetyltransferase activity but not for 18S rRNA acetylation.</text>
</comment>
<evidence type="ECO:0000313" key="17">
    <source>
        <dbReference type="Proteomes" id="UP000663699"/>
    </source>
</evidence>
<dbReference type="Gene3D" id="3.30.420.40">
    <property type="match status" value="2"/>
</dbReference>
<dbReference type="OrthoDB" id="10067491at2759"/>
<evidence type="ECO:0000313" key="16">
    <source>
        <dbReference type="EMBL" id="QSL64149.1"/>
    </source>
</evidence>
<sequence>MEVYNGAIGIDLGTTYSCCAVWTDDSPNVEIIANDQGNRTTPSYVAFLENERLIGESAKNQAVINPKNTVFDVKRLIGRRYDDPDVRNDTKTWPFKVVDIDGSPQIEVEYLNGKKIFSPQEISAMVLGKMKEIAETKLNKKVEKAVITVPAYFSDSQRLATKDAGTIAGLDVLRIINEPTAAAIAYGLDSKSEKEKNVLIFDLGGGTFDVSLLTIQGGVFSVRAFKYFKADFKRKTKLDLDDDPRALRRLRTACERAKRTLSSVMQTTIEVDSLKDGHDFICNINRARFEDINSKIFNSTLEPVKRVLKDSKIEKCKIDDIVLVGGSTRIPRIQKLVSEYFDNKPLNKSINPDECVAYGAAVQAAILTNKANSEKTSNLLLLDVCPLSFGVAMEGNIFGVVIPRNTPIPTIKKRCFTTVKDGQTTVVFPVYQGERVNCLENEFLGEFELHNIPPLQKGQAELEAIFELDANGILKVTAKEKSTGNSAHIEISNSVGRLSSQQIQDMINNAKKFSEKDKEFSKRIELKQTLEAYISSIESTINDPAIAMKLKKAQRKNIENALADAINALEIEDYDTLKLYDREQMKKKQIDSRIPTLIKNGVQEKKRTLFIIVGDRGRDQIVNLHWLLSQTRVASRPSVLWMYKKDLLGFTSHRKKREAKIKKEIKKGIRDPNEATTPFELFISVTNIRYTYYKESEKILGQTFGMLVLQDFEAITPNLLARTIETVEGGGIIVILFKTMENLKQLYTMTMDIHSRYRTEAHQDVVARFNGRFILSLGHCSSCLFVDDELNVLPISEAKKVKPLSQPQLEEPKKELEELKQKYEDKQPLRSLIEVAKTADQARALITFVEAISEKTLRSTVTLTAARGRGKSAALGLAISAAVAYGYSNIFITSPSPENLKTLFEFTFKGFDSLKYEEHVDYDIIQSLNPSFNKSIVRVNIFRNHRQTIQYIHPSDAYILGQAELLVIDEAAAIPMPLVKKLLGPYLTFMASTVNGYEGTGRSLSLKLIQQLREQSRGFAHENTKSKNSEKAIINRSGKLNKESGINSIGGRKLREITLEEPIRYSYGDPVEEWLNKLLCLDINISLNQFLEQGCPHPSQCELYYVNRDTLFSYHPVSESFLQMMMSLYVASHYKNSPNDLQLMSDAPAHQLFVLLPPIKEDDNKLPEPLCVIQVALEGEISRESVVNNLTRGYRAGGDLIPWVITEQFQDDKFASLSGARIVRIATNPEYIRMGYGSHALKLLENFYEGKYLNLSEETISEFNENTEIINNNLELSFLTNDIEIKDAKTMPPLLLKLSEKKPGLIHYLGVSYGLTPQLYKFWKRAEFIPVYLRQTPNDLTGEHTCLMLKLLQDKNETWLNEFSSDFRKRFLSLLSFSFRQFPTILCLNIIESINNDLIEKNNVHVITKSEIDINLSPFDLKRLESYADNMLDYHTIIDMLPYIADLYFKGRFGKDLKMTGVQSAILLALGLQRRLLEDIEKELNLPSNQVLAMLVKILRKLSSFFKEICYKAIDDTMPVERKNLKNQTQAQTDEDDDNFRGFVPLKTTLKKELDHLSDEMEDSIKEKQRELINSLDLQKYVIKGQEEEWDKAEQHIKNGIYSGKSSVVSIQSQSFKRENKSLIDIQHIKKKHKKKDKRKV</sequence>
<dbReference type="PANTHER" id="PTHR10925:SF5">
    <property type="entry name" value="RNA CYTIDINE ACETYLTRANSFERASE"/>
    <property type="match status" value="1"/>
</dbReference>
<evidence type="ECO:0000259" key="12">
    <source>
        <dbReference type="Pfam" id="PF05127"/>
    </source>
</evidence>
<keyword evidence="17" id="KW-1185">Reference proteome</keyword>
<dbReference type="FunFam" id="3.40.50.11040:FF:000002">
    <property type="entry name" value="RNA cytidine acetyltransferase"/>
    <property type="match status" value="1"/>
</dbReference>
<keyword evidence="6 11" id="KW-0067">ATP-binding</keyword>
<accession>A0A899FY05</accession>
<evidence type="ECO:0000256" key="10">
    <source>
        <dbReference type="ARBA" id="ARBA00048056"/>
    </source>
</evidence>
<dbReference type="InterPro" id="IPR000182">
    <property type="entry name" value="GNAT_dom"/>
</dbReference>
<dbReference type="PRINTS" id="PR00301">
    <property type="entry name" value="HEATSHOCK70"/>
</dbReference>
<dbReference type="InterPro" id="IPR007807">
    <property type="entry name" value="TcmA/NAT10_helicase"/>
</dbReference>
<dbReference type="PROSITE" id="PS00297">
    <property type="entry name" value="HSP70_1"/>
    <property type="match status" value="1"/>
</dbReference>
<proteinExistence type="inferred from homology"/>
<dbReference type="GO" id="GO:0030686">
    <property type="term" value="C:90S preribosome"/>
    <property type="evidence" value="ECO:0007669"/>
    <property type="project" value="TreeGrafter"/>
</dbReference>
<evidence type="ECO:0000256" key="6">
    <source>
        <dbReference type="ARBA" id="ARBA00022840"/>
    </source>
</evidence>
<dbReference type="InterPro" id="IPR032672">
    <property type="entry name" value="TmcA/NAT10/Kre33"/>
</dbReference>
<evidence type="ECO:0000256" key="3">
    <source>
        <dbReference type="ARBA" id="ARBA00022679"/>
    </source>
</evidence>
<feature type="domain" description="TmcA/NAT10 N-terminal" evidence="13">
    <location>
        <begin position="592"/>
        <end position="787"/>
    </location>
</feature>
<evidence type="ECO:0000256" key="9">
    <source>
        <dbReference type="ARBA" id="ARBA00023315"/>
    </source>
</evidence>
<comment type="similarity">
    <text evidence="11">Belongs to the RNA cytidine acetyltransferase family. NAT10 subfamily.</text>
</comment>
<keyword evidence="9 11" id="KW-0012">Acyltransferase</keyword>
<evidence type="ECO:0000256" key="8">
    <source>
        <dbReference type="ARBA" id="ARBA00023242"/>
    </source>
</evidence>
<dbReference type="PROSITE" id="PS00329">
    <property type="entry name" value="HSP70_2"/>
    <property type="match status" value="1"/>
</dbReference>
<dbReference type="Gene3D" id="1.20.1270.10">
    <property type="match status" value="1"/>
</dbReference>